<gene>
    <name evidence="1" type="ORF">CRG98_012427</name>
</gene>
<name>A0A2I0KFC5_PUNGR</name>
<dbReference type="AlphaFoldDB" id="A0A2I0KFC5"/>
<reference evidence="1 2" key="1">
    <citation type="submission" date="2017-11" db="EMBL/GenBank/DDBJ databases">
        <title>De-novo sequencing of pomegranate (Punica granatum L.) genome.</title>
        <authorList>
            <person name="Akparov Z."/>
            <person name="Amiraslanov A."/>
            <person name="Hajiyeva S."/>
            <person name="Abbasov M."/>
            <person name="Kaur K."/>
            <person name="Hamwieh A."/>
            <person name="Solovyev V."/>
            <person name="Salamov A."/>
            <person name="Braich B."/>
            <person name="Kosarev P."/>
            <person name="Mahmoud A."/>
            <person name="Hajiyev E."/>
            <person name="Babayeva S."/>
            <person name="Izzatullayeva V."/>
            <person name="Mammadov A."/>
            <person name="Mammadov A."/>
            <person name="Sharifova S."/>
            <person name="Ojaghi J."/>
            <person name="Eynullazada K."/>
            <person name="Bayramov B."/>
            <person name="Abdulazimova A."/>
            <person name="Shahmuradov I."/>
        </authorList>
    </citation>
    <scope>NUCLEOTIDE SEQUENCE [LARGE SCALE GENOMIC DNA]</scope>
    <source>
        <strain evidence="2">cv. AG2017</strain>
        <tissue evidence="1">Leaf</tissue>
    </source>
</reference>
<sequence length="169" mass="19828">MVNKQRTVKIDPFNLSETLGHEPSFVTLHSAICPSFNLENPFISNGFLPGRKRLNSPSAIIIKSTNFFCHRETPFGIFGGLRNNQDNALEDETYLENAMEQKWAEEPDRAQLKWADRREQWSLMDSACWAQRRWVTPREAHMWNWAQLKILLLGWGRPDWAQLDWAERN</sequence>
<protein>
    <submittedName>
        <fullName evidence="1">Uncharacterized protein</fullName>
    </submittedName>
</protein>
<comment type="caution">
    <text evidence="1">The sequence shown here is derived from an EMBL/GenBank/DDBJ whole genome shotgun (WGS) entry which is preliminary data.</text>
</comment>
<dbReference type="Proteomes" id="UP000233551">
    <property type="component" value="Unassembled WGS sequence"/>
</dbReference>
<evidence type="ECO:0000313" key="1">
    <source>
        <dbReference type="EMBL" id="PKI67178.1"/>
    </source>
</evidence>
<proteinExistence type="predicted"/>
<accession>A0A2I0KFC5</accession>
<dbReference type="EMBL" id="PGOL01000634">
    <property type="protein sequence ID" value="PKI67178.1"/>
    <property type="molecule type" value="Genomic_DNA"/>
</dbReference>
<evidence type="ECO:0000313" key="2">
    <source>
        <dbReference type="Proteomes" id="UP000233551"/>
    </source>
</evidence>
<organism evidence="1 2">
    <name type="scientific">Punica granatum</name>
    <name type="common">Pomegranate</name>
    <dbReference type="NCBI Taxonomy" id="22663"/>
    <lineage>
        <taxon>Eukaryota</taxon>
        <taxon>Viridiplantae</taxon>
        <taxon>Streptophyta</taxon>
        <taxon>Embryophyta</taxon>
        <taxon>Tracheophyta</taxon>
        <taxon>Spermatophyta</taxon>
        <taxon>Magnoliopsida</taxon>
        <taxon>eudicotyledons</taxon>
        <taxon>Gunneridae</taxon>
        <taxon>Pentapetalae</taxon>
        <taxon>rosids</taxon>
        <taxon>malvids</taxon>
        <taxon>Myrtales</taxon>
        <taxon>Lythraceae</taxon>
        <taxon>Punica</taxon>
    </lineage>
</organism>
<keyword evidence="2" id="KW-1185">Reference proteome</keyword>